<evidence type="ECO:0000313" key="6">
    <source>
        <dbReference type="Proteomes" id="UP000316778"/>
    </source>
</evidence>
<evidence type="ECO:0000313" key="5">
    <source>
        <dbReference type="EMBL" id="TWI84282.1"/>
    </source>
</evidence>
<dbReference type="Proteomes" id="UP000316778">
    <property type="component" value="Unassembled WGS sequence"/>
</dbReference>
<dbReference type="InterPro" id="IPR002508">
    <property type="entry name" value="MurNAc-LAA_cat"/>
</dbReference>
<evidence type="ECO:0000256" key="2">
    <source>
        <dbReference type="ARBA" id="ARBA00011901"/>
    </source>
</evidence>
<reference evidence="5 6" key="1">
    <citation type="journal article" date="2013" name="Stand. Genomic Sci.">
        <title>Genomic Encyclopedia of Type Strains, Phase I: The one thousand microbial genomes (KMG-I) project.</title>
        <authorList>
            <person name="Kyrpides N.C."/>
            <person name="Woyke T."/>
            <person name="Eisen J.A."/>
            <person name="Garrity G."/>
            <person name="Lilburn T.G."/>
            <person name="Beck B.J."/>
            <person name="Whitman W.B."/>
            <person name="Hugenholtz P."/>
            <person name="Klenk H.P."/>
        </authorList>
    </citation>
    <scope>NUCLEOTIDE SEQUENCE [LARGE SCALE GENOMIC DNA]</scope>
    <source>
        <strain evidence="5 6">DSM 13484</strain>
    </source>
</reference>
<dbReference type="InterPro" id="IPR050695">
    <property type="entry name" value="N-acetylmuramoyl_amidase_3"/>
</dbReference>
<dbReference type="GO" id="GO:0030288">
    <property type="term" value="C:outer membrane-bounded periplasmic space"/>
    <property type="evidence" value="ECO:0007669"/>
    <property type="project" value="TreeGrafter"/>
</dbReference>
<dbReference type="GO" id="GO:0008745">
    <property type="term" value="F:N-acetylmuramoyl-L-alanine amidase activity"/>
    <property type="evidence" value="ECO:0007669"/>
    <property type="project" value="UniProtKB-EC"/>
</dbReference>
<proteinExistence type="predicted"/>
<evidence type="ECO:0000259" key="4">
    <source>
        <dbReference type="SMART" id="SM00646"/>
    </source>
</evidence>
<dbReference type="EC" id="3.5.1.28" evidence="2"/>
<sequence>MRWNRFWILGGGTLFICTLFIQAQNLPLAANNESPLKTVVIDAGHGGADIGARGSYSTEKEISLDVALKLGKMMEERMPDVKVVYTRKTDRYDDPRKKAEIANNARGDLFISIHCNSAPRSRKVTGYRTVYRKRGGRKVRVRQPIYKYYPSTAKGTETYVWATSKNDEKTESLKESSVMVLDANSEEAKEVMDAADPETFIMLNTLRNAFFDQSLRLSTLVEDEFTKVGRISRGARQRNEKGIWVLQATAMPSVLVELGFISNPEEEKYLNSASGQEETALCIFNAVKRYKEELERFGNFKKPAAPTPPPAVPEPVMQPVIETGYKQPVASPATANGITYKVQLLVSDKDYTPESSIFRKLDGPVKQEQVILNSKRFNKYIWGNFRTEPEAGAAVQKAKQLGFHDAFVVPYKDGLRLEAQM</sequence>
<feature type="domain" description="MurNAc-LAA" evidence="4">
    <location>
        <begin position="99"/>
        <end position="288"/>
    </location>
</feature>
<organism evidence="5 6">
    <name type="scientific">Chitinophaga japonensis</name>
    <name type="common">Flexibacter japonensis</name>
    <dbReference type="NCBI Taxonomy" id="104662"/>
    <lineage>
        <taxon>Bacteria</taxon>
        <taxon>Pseudomonadati</taxon>
        <taxon>Bacteroidota</taxon>
        <taxon>Chitinophagia</taxon>
        <taxon>Chitinophagales</taxon>
        <taxon>Chitinophagaceae</taxon>
        <taxon>Chitinophaga</taxon>
    </lineage>
</organism>
<dbReference type="SMART" id="SM00646">
    <property type="entry name" value="Ami_3"/>
    <property type="match status" value="1"/>
</dbReference>
<dbReference type="Pfam" id="PF01520">
    <property type="entry name" value="Amidase_3"/>
    <property type="match status" value="1"/>
</dbReference>
<dbReference type="EMBL" id="VLLG01000005">
    <property type="protein sequence ID" value="TWI84282.1"/>
    <property type="molecule type" value="Genomic_DNA"/>
</dbReference>
<gene>
    <name evidence="5" type="ORF">LX66_4648</name>
</gene>
<dbReference type="Gene3D" id="3.40.630.40">
    <property type="entry name" value="Zn-dependent exopeptidases"/>
    <property type="match status" value="1"/>
</dbReference>
<dbReference type="GO" id="GO:0009253">
    <property type="term" value="P:peptidoglycan catabolic process"/>
    <property type="evidence" value="ECO:0007669"/>
    <property type="project" value="InterPro"/>
</dbReference>
<keyword evidence="3" id="KW-0378">Hydrolase</keyword>
<dbReference type="PANTHER" id="PTHR30404">
    <property type="entry name" value="N-ACETYLMURAMOYL-L-ALANINE AMIDASE"/>
    <property type="match status" value="1"/>
</dbReference>
<dbReference type="AlphaFoldDB" id="A0A562SSU2"/>
<evidence type="ECO:0000256" key="1">
    <source>
        <dbReference type="ARBA" id="ARBA00001561"/>
    </source>
</evidence>
<name>A0A562SSU2_CHIJA</name>
<dbReference type="SUPFAM" id="SSF53187">
    <property type="entry name" value="Zn-dependent exopeptidases"/>
    <property type="match status" value="1"/>
</dbReference>
<comment type="caution">
    <text evidence="5">The sequence shown here is derived from an EMBL/GenBank/DDBJ whole genome shotgun (WGS) entry which is preliminary data.</text>
</comment>
<dbReference type="PANTHER" id="PTHR30404:SF0">
    <property type="entry name" value="N-ACETYLMURAMOYL-L-ALANINE AMIDASE AMIC"/>
    <property type="match status" value="1"/>
</dbReference>
<evidence type="ECO:0000256" key="3">
    <source>
        <dbReference type="ARBA" id="ARBA00022801"/>
    </source>
</evidence>
<dbReference type="CDD" id="cd02696">
    <property type="entry name" value="MurNAc-LAA"/>
    <property type="match status" value="1"/>
</dbReference>
<accession>A0A562SSU2</accession>
<comment type="catalytic activity">
    <reaction evidence="1">
        <text>Hydrolyzes the link between N-acetylmuramoyl residues and L-amino acid residues in certain cell-wall glycopeptides.</text>
        <dbReference type="EC" id="3.5.1.28"/>
    </reaction>
</comment>
<keyword evidence="6" id="KW-1185">Reference proteome</keyword>
<protein>
    <recommendedName>
        <fullName evidence="2">N-acetylmuramoyl-L-alanine amidase</fullName>
        <ecNumber evidence="2">3.5.1.28</ecNumber>
    </recommendedName>
</protein>